<dbReference type="InterPro" id="IPR036388">
    <property type="entry name" value="WH-like_DNA-bd_sf"/>
</dbReference>
<evidence type="ECO:0000313" key="11">
    <source>
        <dbReference type="Proteomes" id="UP000051302"/>
    </source>
</evidence>
<evidence type="ECO:0000256" key="4">
    <source>
        <dbReference type="ARBA" id="ARBA00023125"/>
    </source>
</evidence>
<dbReference type="GO" id="GO:0000156">
    <property type="term" value="F:phosphorelay response regulator activity"/>
    <property type="evidence" value="ECO:0007669"/>
    <property type="project" value="TreeGrafter"/>
</dbReference>
<dbReference type="PROSITE" id="PS50110">
    <property type="entry name" value="RESPONSE_REGULATORY"/>
    <property type="match status" value="1"/>
</dbReference>
<keyword evidence="1 6" id="KW-0597">Phosphoprotein</keyword>
<dbReference type="CDD" id="cd17574">
    <property type="entry name" value="REC_OmpR"/>
    <property type="match status" value="1"/>
</dbReference>
<feature type="DNA-binding region" description="OmpR/PhoB-type" evidence="7">
    <location>
        <begin position="137"/>
        <end position="235"/>
    </location>
</feature>
<accession>A0A0R1WIY5</accession>
<dbReference type="AlphaFoldDB" id="A0A0R1WIY5"/>
<comment type="caution">
    <text evidence="10">The sequence shown here is derived from an EMBL/GenBank/DDBJ whole genome shotgun (WGS) entry which is preliminary data.</text>
</comment>
<dbReference type="GO" id="GO:0005829">
    <property type="term" value="C:cytosol"/>
    <property type="evidence" value="ECO:0007669"/>
    <property type="project" value="TreeGrafter"/>
</dbReference>
<dbReference type="SUPFAM" id="SSF52172">
    <property type="entry name" value="CheY-like"/>
    <property type="match status" value="1"/>
</dbReference>
<dbReference type="PATRIC" id="fig|1423774.3.peg.2534"/>
<evidence type="ECO:0000256" key="6">
    <source>
        <dbReference type="PROSITE-ProRule" id="PRU00169"/>
    </source>
</evidence>
<reference evidence="10 11" key="1">
    <citation type="journal article" date="2015" name="Genome Announc.">
        <title>Expanding the biotechnology potential of lactobacilli through comparative genomics of 213 strains and associated genera.</title>
        <authorList>
            <person name="Sun Z."/>
            <person name="Harris H.M."/>
            <person name="McCann A."/>
            <person name="Guo C."/>
            <person name="Argimon S."/>
            <person name="Zhang W."/>
            <person name="Yang X."/>
            <person name="Jeffery I.B."/>
            <person name="Cooney J.C."/>
            <person name="Kagawa T.F."/>
            <person name="Liu W."/>
            <person name="Song Y."/>
            <person name="Salvetti E."/>
            <person name="Wrobel A."/>
            <person name="Rasinkangas P."/>
            <person name="Parkhill J."/>
            <person name="Rea M.C."/>
            <person name="O'Sullivan O."/>
            <person name="Ritari J."/>
            <person name="Douillard F.P."/>
            <person name="Paul Ross R."/>
            <person name="Yang R."/>
            <person name="Briner A.E."/>
            <person name="Felis G.E."/>
            <person name="de Vos W.M."/>
            <person name="Barrangou R."/>
            <person name="Klaenhammer T.R."/>
            <person name="Caufield P.W."/>
            <person name="Cui Y."/>
            <person name="Zhang H."/>
            <person name="O'Toole P.W."/>
        </authorList>
    </citation>
    <scope>NUCLEOTIDE SEQUENCE [LARGE SCALE GENOMIC DNA]</scope>
    <source>
        <strain evidence="10 11">DSM 16982</strain>
    </source>
</reference>
<dbReference type="EMBL" id="AZFV01000007">
    <property type="protein sequence ID" value="KRM17681.1"/>
    <property type="molecule type" value="Genomic_DNA"/>
</dbReference>
<dbReference type="PANTHER" id="PTHR48111">
    <property type="entry name" value="REGULATOR OF RPOS"/>
    <property type="match status" value="1"/>
</dbReference>
<dbReference type="InterPro" id="IPR001789">
    <property type="entry name" value="Sig_transdc_resp-reg_receiver"/>
</dbReference>
<name>A0A0R1WIY5_9LACO</name>
<dbReference type="SUPFAM" id="SSF46894">
    <property type="entry name" value="C-terminal effector domain of the bipartite response regulators"/>
    <property type="match status" value="1"/>
</dbReference>
<evidence type="ECO:0000256" key="2">
    <source>
        <dbReference type="ARBA" id="ARBA00023012"/>
    </source>
</evidence>
<evidence type="ECO:0000256" key="1">
    <source>
        <dbReference type="ARBA" id="ARBA00022553"/>
    </source>
</evidence>
<evidence type="ECO:0000313" key="10">
    <source>
        <dbReference type="EMBL" id="KRM17681.1"/>
    </source>
</evidence>
<dbReference type="Gene3D" id="6.10.250.690">
    <property type="match status" value="1"/>
</dbReference>
<evidence type="ECO:0000259" key="9">
    <source>
        <dbReference type="PROSITE" id="PS51755"/>
    </source>
</evidence>
<keyword evidence="3" id="KW-0805">Transcription regulation</keyword>
<dbReference type="Pfam" id="PF00072">
    <property type="entry name" value="Response_reg"/>
    <property type="match status" value="1"/>
</dbReference>
<dbReference type="SMART" id="SM00448">
    <property type="entry name" value="REC"/>
    <property type="match status" value="1"/>
</dbReference>
<feature type="modified residue" description="4-aspartylphosphate" evidence="6">
    <location>
        <position position="63"/>
    </location>
</feature>
<evidence type="ECO:0000256" key="5">
    <source>
        <dbReference type="ARBA" id="ARBA00023163"/>
    </source>
</evidence>
<protein>
    <submittedName>
        <fullName evidence="10">Response regulator</fullName>
    </submittedName>
</protein>
<dbReference type="FunFam" id="3.40.50.2300:FF:000001">
    <property type="entry name" value="DNA-binding response regulator PhoB"/>
    <property type="match status" value="1"/>
</dbReference>
<keyword evidence="4 7" id="KW-0238">DNA-binding</keyword>
<keyword evidence="5" id="KW-0804">Transcription</keyword>
<evidence type="ECO:0000256" key="3">
    <source>
        <dbReference type="ARBA" id="ARBA00023015"/>
    </source>
</evidence>
<proteinExistence type="predicted"/>
<feature type="domain" description="OmpR/PhoB-type" evidence="9">
    <location>
        <begin position="137"/>
        <end position="235"/>
    </location>
</feature>
<dbReference type="GO" id="GO:0006355">
    <property type="term" value="P:regulation of DNA-templated transcription"/>
    <property type="evidence" value="ECO:0007669"/>
    <property type="project" value="InterPro"/>
</dbReference>
<dbReference type="Pfam" id="PF00486">
    <property type="entry name" value="Trans_reg_C"/>
    <property type="match status" value="1"/>
</dbReference>
<dbReference type="FunFam" id="1.10.10.10:FF:000005">
    <property type="entry name" value="Two-component system response regulator"/>
    <property type="match status" value="1"/>
</dbReference>
<dbReference type="InterPro" id="IPR039420">
    <property type="entry name" value="WalR-like"/>
</dbReference>
<dbReference type="PROSITE" id="PS51755">
    <property type="entry name" value="OMPR_PHOB"/>
    <property type="match status" value="1"/>
</dbReference>
<dbReference type="Gene3D" id="3.40.50.2300">
    <property type="match status" value="1"/>
</dbReference>
<organism evidence="10 11">
    <name type="scientific">Companilactobacillus nantensis DSM 16982</name>
    <dbReference type="NCBI Taxonomy" id="1423774"/>
    <lineage>
        <taxon>Bacteria</taxon>
        <taxon>Bacillati</taxon>
        <taxon>Bacillota</taxon>
        <taxon>Bacilli</taxon>
        <taxon>Lactobacillales</taxon>
        <taxon>Lactobacillaceae</taxon>
        <taxon>Companilactobacillus</taxon>
    </lineage>
</organism>
<dbReference type="InterPro" id="IPR011006">
    <property type="entry name" value="CheY-like_superfamily"/>
</dbReference>
<dbReference type="GO" id="GO:0000976">
    <property type="term" value="F:transcription cis-regulatory region binding"/>
    <property type="evidence" value="ECO:0007669"/>
    <property type="project" value="TreeGrafter"/>
</dbReference>
<dbReference type="SMART" id="SM00862">
    <property type="entry name" value="Trans_reg_C"/>
    <property type="match status" value="1"/>
</dbReference>
<dbReference type="CDD" id="cd00383">
    <property type="entry name" value="trans_reg_C"/>
    <property type="match status" value="1"/>
</dbReference>
<evidence type="ECO:0000256" key="7">
    <source>
        <dbReference type="PROSITE-ProRule" id="PRU01091"/>
    </source>
</evidence>
<sequence>MEKIIGDVMKKTILLVEDEESLVAYLQPELEFEDYQVLTATDGEMGWKMYQEHEDQLDLVILDWMIAKLDGLEVLRRIRKQSGKPVIMLTARDYVGDKVAGLDSGADDYITKPFEIEELLARIRVVLRHQQKNSTEPTIYKVKNLILDTKARQVKRDNKVVQLTQREYELLLILLKNINETLTRDELLNDVWGVDFEGQPNIVDVYIRYLRHKIDSDDQNSIIKTVRGIGYTLRDDDYETGEK</sequence>
<dbReference type="Gene3D" id="1.10.10.10">
    <property type="entry name" value="Winged helix-like DNA-binding domain superfamily/Winged helix DNA-binding domain"/>
    <property type="match status" value="1"/>
</dbReference>
<feature type="domain" description="Response regulatory" evidence="8">
    <location>
        <begin position="12"/>
        <end position="127"/>
    </location>
</feature>
<dbReference type="InterPro" id="IPR001867">
    <property type="entry name" value="OmpR/PhoB-type_DNA-bd"/>
</dbReference>
<dbReference type="GO" id="GO:0032993">
    <property type="term" value="C:protein-DNA complex"/>
    <property type="evidence" value="ECO:0007669"/>
    <property type="project" value="TreeGrafter"/>
</dbReference>
<dbReference type="STRING" id="1423774.FD31_GL002440"/>
<dbReference type="Proteomes" id="UP000051302">
    <property type="component" value="Unassembled WGS sequence"/>
</dbReference>
<evidence type="ECO:0000259" key="8">
    <source>
        <dbReference type="PROSITE" id="PS50110"/>
    </source>
</evidence>
<keyword evidence="2" id="KW-0902">Two-component regulatory system</keyword>
<dbReference type="InterPro" id="IPR016032">
    <property type="entry name" value="Sig_transdc_resp-reg_C-effctor"/>
</dbReference>
<gene>
    <name evidence="10" type="ORF">FD31_GL002440</name>
</gene>
<keyword evidence="11" id="KW-1185">Reference proteome</keyword>
<dbReference type="PANTHER" id="PTHR48111:SF22">
    <property type="entry name" value="REGULATOR OF RPOS"/>
    <property type="match status" value="1"/>
</dbReference>